<evidence type="ECO:0000256" key="4">
    <source>
        <dbReference type="ARBA" id="ARBA00022692"/>
    </source>
</evidence>
<feature type="transmembrane region" description="Helical" evidence="8">
    <location>
        <begin position="362"/>
        <end position="388"/>
    </location>
</feature>
<dbReference type="InterPro" id="IPR020846">
    <property type="entry name" value="MFS_dom"/>
</dbReference>
<reference evidence="10 11" key="1">
    <citation type="submission" date="2024-09" db="EMBL/GenBank/DDBJ databases">
        <authorList>
            <person name="Sun Q."/>
            <person name="Mori K."/>
        </authorList>
    </citation>
    <scope>NUCLEOTIDE SEQUENCE [LARGE SCALE GENOMIC DNA]</scope>
    <source>
        <strain evidence="10 11">TBRC 1851</strain>
    </source>
</reference>
<dbReference type="EMBL" id="JBHMQT010000035">
    <property type="protein sequence ID" value="MFC0863851.1"/>
    <property type="molecule type" value="Genomic_DNA"/>
</dbReference>
<evidence type="ECO:0000256" key="8">
    <source>
        <dbReference type="SAM" id="Phobius"/>
    </source>
</evidence>
<evidence type="ECO:0000256" key="6">
    <source>
        <dbReference type="ARBA" id="ARBA00023136"/>
    </source>
</evidence>
<keyword evidence="6 8" id="KW-0472">Membrane</keyword>
<dbReference type="Pfam" id="PF07690">
    <property type="entry name" value="MFS_1"/>
    <property type="match status" value="1"/>
</dbReference>
<feature type="transmembrane region" description="Helical" evidence="8">
    <location>
        <begin position="481"/>
        <end position="500"/>
    </location>
</feature>
<feature type="transmembrane region" description="Helical" evidence="8">
    <location>
        <begin position="86"/>
        <end position="105"/>
    </location>
</feature>
<feature type="transmembrane region" description="Helical" evidence="8">
    <location>
        <begin position="170"/>
        <end position="194"/>
    </location>
</feature>
<keyword evidence="2" id="KW-0813">Transport</keyword>
<keyword evidence="5 8" id="KW-1133">Transmembrane helix</keyword>
<sequence>MEANTEAGSAVRAGAREWLGLAVLALPTLLLSLDMSVLYLALPHLGGELGATGTQQLWITDIYGFFIAGFLVTMGTLGDRIGRRRLLLIGAAAFAAASVMAAYATSPEMLIVARALLGIAGATQMPSTMALLATMFRDPRQMGTAIAVWMSCFMGGMALGPVIGGVLLQSFWWGSVFLLAVPVMGLLLIAGPILLPEYRDTGAARLDMTSVALSLGTILPLIYGLKELARSGWQASSVVAIAAGAVIGVIFVRRQHRLADPLLDLGLFRHRTFSAALVIMLLGGVANGSYLLVSIFLQTVEGLTPLQAGLLLLPSTAATIGSVLLAPMLGRRFRPAHIMASGLVLTTVGYLMLTQVDGSSGLAVVVTGLIVAATGLGPMGALGNGLVLGSVPAEKTGAASAISETSGEFGIALGVAALGSVGTAVYQGGIDVPSGLPAAAADSARESIVGAVTVADQLPQDLGSQLLDAAYRAFSTAVNSAAAVSALIVLGLSVLTIVTLRHVPPTGSPEAGQDEISQNETAQDEAGQDGGADGLPAPSSGAVPA</sequence>
<evidence type="ECO:0000256" key="7">
    <source>
        <dbReference type="SAM" id="MobiDB-lite"/>
    </source>
</evidence>
<evidence type="ECO:0000256" key="1">
    <source>
        <dbReference type="ARBA" id="ARBA00004651"/>
    </source>
</evidence>
<comment type="subcellular location">
    <subcellularLocation>
        <location evidence="1">Cell membrane</location>
        <topology evidence="1">Multi-pass membrane protein</topology>
    </subcellularLocation>
</comment>
<keyword evidence="4 8" id="KW-0812">Transmembrane</keyword>
<dbReference type="PROSITE" id="PS50850">
    <property type="entry name" value="MFS"/>
    <property type="match status" value="1"/>
</dbReference>
<dbReference type="Gene3D" id="1.20.1720.10">
    <property type="entry name" value="Multidrug resistance protein D"/>
    <property type="match status" value="1"/>
</dbReference>
<dbReference type="PANTHER" id="PTHR42718:SF47">
    <property type="entry name" value="METHYL VIOLOGEN RESISTANCE PROTEIN SMVA"/>
    <property type="match status" value="1"/>
</dbReference>
<keyword evidence="3" id="KW-1003">Cell membrane</keyword>
<gene>
    <name evidence="10" type="ORF">ACFHYQ_16220</name>
</gene>
<feature type="transmembrane region" description="Helical" evidence="8">
    <location>
        <begin position="18"/>
        <end position="42"/>
    </location>
</feature>
<name>A0ABV6U601_9ACTN</name>
<dbReference type="InterPro" id="IPR011701">
    <property type="entry name" value="MFS"/>
</dbReference>
<feature type="transmembrane region" description="Helical" evidence="8">
    <location>
        <begin position="145"/>
        <end position="164"/>
    </location>
</feature>
<comment type="caution">
    <text evidence="10">The sequence shown here is derived from an EMBL/GenBank/DDBJ whole genome shotgun (WGS) entry which is preliminary data.</text>
</comment>
<evidence type="ECO:0000256" key="2">
    <source>
        <dbReference type="ARBA" id="ARBA00022448"/>
    </source>
</evidence>
<feature type="transmembrane region" description="Helical" evidence="8">
    <location>
        <begin position="231"/>
        <end position="252"/>
    </location>
</feature>
<dbReference type="Gene3D" id="1.20.1250.20">
    <property type="entry name" value="MFS general substrate transporter like domains"/>
    <property type="match status" value="1"/>
</dbReference>
<feature type="domain" description="Major facilitator superfamily (MFS) profile" evidence="9">
    <location>
        <begin position="20"/>
        <end position="503"/>
    </location>
</feature>
<keyword evidence="11" id="KW-1185">Reference proteome</keyword>
<feature type="transmembrane region" description="Helical" evidence="8">
    <location>
        <begin position="62"/>
        <end position="79"/>
    </location>
</feature>
<feature type="transmembrane region" description="Helical" evidence="8">
    <location>
        <begin position="111"/>
        <end position="133"/>
    </location>
</feature>
<feature type="transmembrane region" description="Helical" evidence="8">
    <location>
        <begin position="309"/>
        <end position="329"/>
    </location>
</feature>
<dbReference type="PANTHER" id="PTHR42718">
    <property type="entry name" value="MAJOR FACILITATOR SUPERFAMILY MULTIDRUG TRANSPORTER MFSC"/>
    <property type="match status" value="1"/>
</dbReference>
<feature type="transmembrane region" description="Helical" evidence="8">
    <location>
        <begin position="336"/>
        <end position="356"/>
    </location>
</feature>
<dbReference type="SUPFAM" id="SSF103473">
    <property type="entry name" value="MFS general substrate transporter"/>
    <property type="match status" value="1"/>
</dbReference>
<dbReference type="Proteomes" id="UP001589870">
    <property type="component" value="Unassembled WGS sequence"/>
</dbReference>
<dbReference type="InterPro" id="IPR036259">
    <property type="entry name" value="MFS_trans_sf"/>
</dbReference>
<evidence type="ECO:0000259" key="9">
    <source>
        <dbReference type="PROSITE" id="PS50850"/>
    </source>
</evidence>
<evidence type="ECO:0000256" key="5">
    <source>
        <dbReference type="ARBA" id="ARBA00022989"/>
    </source>
</evidence>
<evidence type="ECO:0000256" key="3">
    <source>
        <dbReference type="ARBA" id="ARBA00022475"/>
    </source>
</evidence>
<protein>
    <submittedName>
        <fullName evidence="10">MFS transporter</fullName>
    </submittedName>
</protein>
<proteinExistence type="predicted"/>
<evidence type="ECO:0000313" key="11">
    <source>
        <dbReference type="Proteomes" id="UP001589870"/>
    </source>
</evidence>
<organism evidence="10 11">
    <name type="scientific">Sphaerimonospora cavernae</name>
    <dbReference type="NCBI Taxonomy" id="1740611"/>
    <lineage>
        <taxon>Bacteria</taxon>
        <taxon>Bacillati</taxon>
        <taxon>Actinomycetota</taxon>
        <taxon>Actinomycetes</taxon>
        <taxon>Streptosporangiales</taxon>
        <taxon>Streptosporangiaceae</taxon>
        <taxon>Sphaerimonospora</taxon>
    </lineage>
</organism>
<evidence type="ECO:0000313" key="10">
    <source>
        <dbReference type="EMBL" id="MFC0863851.1"/>
    </source>
</evidence>
<feature type="region of interest" description="Disordered" evidence="7">
    <location>
        <begin position="505"/>
        <end position="545"/>
    </location>
</feature>
<dbReference type="CDD" id="cd17321">
    <property type="entry name" value="MFS_MMR_MDR_like"/>
    <property type="match status" value="1"/>
</dbReference>
<accession>A0ABV6U601</accession>
<feature type="transmembrane region" description="Helical" evidence="8">
    <location>
        <begin position="273"/>
        <end position="297"/>
    </location>
</feature>
<feature type="transmembrane region" description="Helical" evidence="8">
    <location>
        <begin position="206"/>
        <end position="225"/>
    </location>
</feature>
<dbReference type="RefSeq" id="WP_394301988.1">
    <property type="nucleotide sequence ID" value="NZ_JBHMQT010000035.1"/>
</dbReference>